<dbReference type="WBParaSite" id="RSKR_0001045700.1">
    <property type="protein sequence ID" value="RSKR_0001045700.1"/>
    <property type="gene ID" value="RSKR_0001045700"/>
</dbReference>
<dbReference type="Proteomes" id="UP000095286">
    <property type="component" value="Unplaced"/>
</dbReference>
<evidence type="ECO:0000313" key="2">
    <source>
        <dbReference type="WBParaSite" id="RSKR_0001045700.1"/>
    </source>
</evidence>
<organism evidence="1 2">
    <name type="scientific">Rhabditophanes sp. KR3021</name>
    <dbReference type="NCBI Taxonomy" id="114890"/>
    <lineage>
        <taxon>Eukaryota</taxon>
        <taxon>Metazoa</taxon>
        <taxon>Ecdysozoa</taxon>
        <taxon>Nematoda</taxon>
        <taxon>Chromadorea</taxon>
        <taxon>Rhabditida</taxon>
        <taxon>Tylenchina</taxon>
        <taxon>Panagrolaimomorpha</taxon>
        <taxon>Strongyloidoidea</taxon>
        <taxon>Alloionematidae</taxon>
        <taxon>Rhabditophanes</taxon>
    </lineage>
</organism>
<protein>
    <submittedName>
        <fullName evidence="2">Flavin-containing monooxygenase</fullName>
    </submittedName>
</protein>
<accession>A0AC35UFT1</accession>
<reference evidence="2" key="1">
    <citation type="submission" date="2016-11" db="UniProtKB">
        <authorList>
            <consortium name="WormBaseParasite"/>
        </authorList>
    </citation>
    <scope>IDENTIFICATION</scope>
    <source>
        <strain evidence="2">KR3021</strain>
    </source>
</reference>
<name>A0AC35UFT1_9BILA</name>
<proteinExistence type="predicted"/>
<evidence type="ECO:0000313" key="1">
    <source>
        <dbReference type="Proteomes" id="UP000095286"/>
    </source>
</evidence>
<sequence length="578" mass="66189">MNKSIHVCVIGAGVSGLPAIKSCLENDLLVTCYEKSSDIGGLWNYRPNQLESDCGTVMKSTIVNTSKEIMAYSDFPPPAYYPNFMHNSFVQEYLRDYGETFGLLKYIKFGVGVVSLSINEEENGKYWKVELTNGQVDFFDSVMLCTGHHSIPKYPKDMVGLDSFEGKVIHAKEYKDYKGFENKDVFIVGIGNSALDIGVELGKIAKSVTISTRRGSWVFNRCSQGGMPYDILLMSRLYQKIMATIPWTVANDFMEHRLQQRMDHDMFGLRPDHRFFQQHPTVNDALANHLLSGMITVTEDVAEILPTQVKVKNGTKFNADIIIMATGYTFAFPYLQPQSLIPINDHVIDLYKHIFPPHQPNIAVIGLVQPIGALQPISELQSRVAAQLFSGKLKLPPKQQQISEIEENRKLMRKRYFDSNKHTLQVDMIPYLDSLAEMISCVPPVSTYLWKDFKFWMQLYVGANVPYVYRLVGPNSWKGARKAIEEVPERVKFPIKNRECRTRKHKKRGHLNEYFRYVSMKWIAGYTCLIVVSGVWTFCFGPTGMPIASYLLCVFMFLVLFSFMLLWFDMQYDMTTIF</sequence>